<dbReference type="GO" id="GO:0035861">
    <property type="term" value="C:site of double-strand break"/>
    <property type="evidence" value="ECO:0007669"/>
    <property type="project" value="EnsemblFungi"/>
</dbReference>
<dbReference type="Gene3D" id="1.25.40.90">
    <property type="match status" value="1"/>
</dbReference>
<dbReference type="GO" id="GO:0010526">
    <property type="term" value="P:transposable element silencing"/>
    <property type="evidence" value="ECO:0007669"/>
    <property type="project" value="EnsemblFungi"/>
</dbReference>
<dbReference type="PANTHER" id="PTHR12460:SF0">
    <property type="entry name" value="CID DOMAIN-CONTAINING PROTEIN-RELATED"/>
    <property type="match status" value="1"/>
</dbReference>
<evidence type="ECO:0000256" key="1">
    <source>
        <dbReference type="SAM" id="MobiDB-lite"/>
    </source>
</evidence>
<feature type="compositionally biased region" description="Polar residues" evidence="1">
    <location>
        <begin position="343"/>
        <end position="357"/>
    </location>
</feature>
<dbReference type="EMBL" id="HE616746">
    <property type="protein sequence ID" value="CCE92571.1"/>
    <property type="molecule type" value="Genomic_DNA"/>
</dbReference>
<dbReference type="SMART" id="SM00582">
    <property type="entry name" value="RPR"/>
    <property type="match status" value="1"/>
</dbReference>
<dbReference type="KEGG" id="tdl:TDEL_0E03280"/>
<accession>G8ZVC7</accession>
<dbReference type="AlphaFoldDB" id="G8ZVC7"/>
<reference evidence="3 4" key="1">
    <citation type="journal article" date="2011" name="Proc. Natl. Acad. Sci. U.S.A.">
        <title>Evolutionary erosion of yeast sex chromosomes by mating-type switching accidents.</title>
        <authorList>
            <person name="Gordon J.L."/>
            <person name="Armisen D."/>
            <person name="Proux-Wera E."/>
            <person name="Oheigeartaigh S.S."/>
            <person name="Byrne K.P."/>
            <person name="Wolfe K.H."/>
        </authorList>
    </citation>
    <scope>NUCLEOTIDE SEQUENCE [LARGE SCALE GENOMIC DNA]</scope>
    <source>
        <strain evidence="4">ATCC 10662 / CBS 1146 / NBRC 0425 / NCYC 2629 / NRRL Y-866</strain>
    </source>
</reference>
<dbReference type="CDD" id="cd17003">
    <property type="entry name" value="CID_Rtt103"/>
    <property type="match status" value="1"/>
</dbReference>
<dbReference type="GO" id="GO:0000785">
    <property type="term" value="C:chromatin"/>
    <property type="evidence" value="ECO:0007669"/>
    <property type="project" value="EnsemblFungi"/>
</dbReference>
<dbReference type="Pfam" id="PF04818">
    <property type="entry name" value="CID"/>
    <property type="match status" value="1"/>
</dbReference>
<feature type="compositionally biased region" description="Acidic residues" evidence="1">
    <location>
        <begin position="267"/>
        <end position="282"/>
    </location>
</feature>
<dbReference type="GeneID" id="11503972"/>
<protein>
    <recommendedName>
        <fullName evidence="2">CID domain-containing protein</fullName>
    </recommendedName>
</protein>
<dbReference type="eggNOG" id="KOG2669">
    <property type="taxonomic scope" value="Eukaryota"/>
</dbReference>
<dbReference type="RefSeq" id="XP_003681782.1">
    <property type="nucleotide sequence ID" value="XM_003681734.1"/>
</dbReference>
<dbReference type="OrthoDB" id="10069473at2759"/>
<evidence type="ECO:0000259" key="2">
    <source>
        <dbReference type="PROSITE" id="PS51391"/>
    </source>
</evidence>
<dbReference type="InParanoid" id="G8ZVC7"/>
<sequence length="357" mass="40227">MSFSAEQFVNKLNTLEDSQESIASASKWLLSQYREANQVAECWKNYVAKKNVNTRRKLLAIYLANHVVQQAKAKKIGNFQDAFGTVCAEVMREVYPGLPRDLKKKVKRVADIWTERAIFSKDVLKNIQASMKAEGPSIDGETLPSNLKELAATYSGMTKVEHNKHAIRMRFDKAVESLDPSSVVYEENLKTVTKIGQSAKDATSQSIKMRETRVQTLEKLLREEESLLDEERNSMSEIEIILRSKDPTNINQEEEDQDLLPTYVAGNDDDDESDSSVNEDDGDNIKDLPIVVKRQNETANLDELENKRIKLPSEEPTNNDQEEYEPQTLVPDQNGPGFEGSPAVTSSIQDLLSKLAN</sequence>
<dbReference type="HOGENOM" id="CLU_053395_0_0_1"/>
<dbReference type="InterPro" id="IPR008942">
    <property type="entry name" value="ENTH_VHS"/>
</dbReference>
<evidence type="ECO:0000313" key="3">
    <source>
        <dbReference type="EMBL" id="CCE92571.1"/>
    </source>
</evidence>
<evidence type="ECO:0000313" key="4">
    <source>
        <dbReference type="Proteomes" id="UP000005627"/>
    </source>
</evidence>
<dbReference type="InterPro" id="IPR006569">
    <property type="entry name" value="CID_dom"/>
</dbReference>
<feature type="region of interest" description="Disordered" evidence="1">
    <location>
        <begin position="245"/>
        <end position="357"/>
    </location>
</feature>
<feature type="domain" description="CID" evidence="2">
    <location>
        <begin position="1"/>
        <end position="135"/>
    </location>
</feature>
<dbReference type="InterPro" id="IPR047883">
    <property type="entry name" value="Rtt103-like_CID"/>
</dbReference>
<organism evidence="3 4">
    <name type="scientific">Torulaspora delbrueckii</name>
    <name type="common">Yeast</name>
    <name type="synonym">Candida colliculosa</name>
    <dbReference type="NCBI Taxonomy" id="4950"/>
    <lineage>
        <taxon>Eukaryota</taxon>
        <taxon>Fungi</taxon>
        <taxon>Dikarya</taxon>
        <taxon>Ascomycota</taxon>
        <taxon>Saccharomycotina</taxon>
        <taxon>Saccharomycetes</taxon>
        <taxon>Saccharomycetales</taxon>
        <taxon>Saccharomycetaceae</taxon>
        <taxon>Torulaspora</taxon>
    </lineage>
</organism>
<proteinExistence type="predicted"/>
<dbReference type="GO" id="GO:0031124">
    <property type="term" value="P:mRNA 3'-end processing"/>
    <property type="evidence" value="ECO:0007669"/>
    <property type="project" value="EnsemblFungi"/>
</dbReference>
<dbReference type="STRING" id="1076872.G8ZVC7"/>
<feature type="compositionally biased region" description="Basic and acidic residues" evidence="1">
    <location>
        <begin position="304"/>
        <end position="313"/>
    </location>
</feature>
<gene>
    <name evidence="3" type="primary">TDEL0E03280</name>
    <name evidence="3" type="ORF">TDEL_0E03280</name>
</gene>
<dbReference type="Proteomes" id="UP000005627">
    <property type="component" value="Chromosome 5"/>
</dbReference>
<dbReference type="GO" id="GO:1990269">
    <property type="term" value="F:RNA polymerase II C-terminal domain phosphoserine binding"/>
    <property type="evidence" value="ECO:0007669"/>
    <property type="project" value="EnsemblFungi"/>
</dbReference>
<name>G8ZVC7_TORDE</name>
<dbReference type="PROSITE" id="PS51391">
    <property type="entry name" value="CID"/>
    <property type="match status" value="1"/>
</dbReference>
<dbReference type="PANTHER" id="PTHR12460">
    <property type="entry name" value="CYCLIN-DEPENDENT KINASE INHIBITOR-RELATED PROTEIN"/>
    <property type="match status" value="1"/>
</dbReference>
<dbReference type="FunCoup" id="G8ZVC7">
    <property type="interactions" value="60"/>
</dbReference>
<keyword evidence="4" id="KW-1185">Reference proteome</keyword>
<dbReference type="SUPFAM" id="SSF48464">
    <property type="entry name" value="ENTH/VHS domain"/>
    <property type="match status" value="1"/>
</dbReference>